<dbReference type="RefSeq" id="WP_135394994.1">
    <property type="nucleotide sequence ID" value="NZ_SRMB01000002.1"/>
</dbReference>
<feature type="transmembrane region" description="Helical" evidence="1">
    <location>
        <begin position="313"/>
        <end position="333"/>
    </location>
</feature>
<feature type="transmembrane region" description="Helical" evidence="1">
    <location>
        <begin position="198"/>
        <end position="219"/>
    </location>
</feature>
<gene>
    <name evidence="2" type="ORF">E5K02_11725</name>
</gene>
<dbReference type="OrthoDB" id="1467004at2"/>
<keyword evidence="1" id="KW-1133">Transmembrane helix</keyword>
<sequence length="492" mass="55485">MPVLPELPVATATPTGQRPALLLLLALFALSIVLAATTATTYDSGDSINHYLFSRYAFQHPSNFLDSWAKPLFVLLTAGPSQLGFLGIKLFNCVVVAAAAWLAYRVADRLRLPWPWLAVLFNYAAPDYFRIQFSGLTEPLFSLILVAGVWLAVSNRVGWSALLMSFLPFVRSEGFLLLGVWAVYLALSGQWRQLPKLLVGYVVYSLVGLLVYQDFLWVFTHNAYPYRAAQYGHGTLDHYFIQLPGVIGLVLFGLFWLGGVRQILLWLRPQLRSQPALFWAELFLIYGSVVVYCGAHILFWWKGIFASFGMVRVLNAMVPLFALIALHGLDGLASLFKSPQAQHRLRIFFTAAVVLFLFTGARTAFRWKRDFYAAADIQLADEAGAWLRQTYPQQKPLIVLEHPYLALALQVDPFDSEQRRNMGFLHPNGPKEPVPAGSLIFWDNWFSVTEAGVPLARLQNDPHYRLRWQGAKPSNLTRPDADSCRLMVFEKL</sequence>
<feature type="transmembrane region" description="Helical" evidence="1">
    <location>
        <begin position="136"/>
        <end position="153"/>
    </location>
</feature>
<feature type="transmembrane region" description="Helical" evidence="1">
    <location>
        <begin position="159"/>
        <end position="186"/>
    </location>
</feature>
<evidence type="ECO:0000313" key="2">
    <source>
        <dbReference type="EMBL" id="TGE27067.1"/>
    </source>
</evidence>
<keyword evidence="1" id="KW-0472">Membrane</keyword>
<dbReference type="EMBL" id="SRMB01000002">
    <property type="protein sequence ID" value="TGE27067.1"/>
    <property type="molecule type" value="Genomic_DNA"/>
</dbReference>
<evidence type="ECO:0008006" key="4">
    <source>
        <dbReference type="Google" id="ProtNLM"/>
    </source>
</evidence>
<name>A0A4Z0QAH2_9BACT</name>
<keyword evidence="3" id="KW-1185">Reference proteome</keyword>
<evidence type="ECO:0000256" key="1">
    <source>
        <dbReference type="SAM" id="Phobius"/>
    </source>
</evidence>
<dbReference type="Proteomes" id="UP000298471">
    <property type="component" value="Unassembled WGS sequence"/>
</dbReference>
<dbReference type="AlphaFoldDB" id="A0A4Z0QAH2"/>
<proteinExistence type="predicted"/>
<feature type="transmembrane region" description="Helical" evidence="1">
    <location>
        <begin position="345"/>
        <end position="365"/>
    </location>
</feature>
<feature type="transmembrane region" description="Helical" evidence="1">
    <location>
        <begin position="239"/>
        <end position="257"/>
    </location>
</feature>
<evidence type="ECO:0000313" key="3">
    <source>
        <dbReference type="Proteomes" id="UP000298471"/>
    </source>
</evidence>
<keyword evidence="1" id="KW-0812">Transmembrane</keyword>
<reference evidence="2 3" key="1">
    <citation type="submission" date="2019-04" db="EMBL/GenBank/DDBJ databases">
        <authorList>
            <person name="Feng G."/>
            <person name="Zhang J."/>
            <person name="Zhu H."/>
        </authorList>
    </citation>
    <scope>NUCLEOTIDE SEQUENCE [LARGE SCALE GENOMIC DNA]</scope>
    <source>
        <strain evidence="2 3">9PBR-1</strain>
    </source>
</reference>
<organism evidence="2 3">
    <name type="scientific">Hymenobacter metallicola</name>
    <dbReference type="NCBI Taxonomy" id="2563114"/>
    <lineage>
        <taxon>Bacteria</taxon>
        <taxon>Pseudomonadati</taxon>
        <taxon>Bacteroidota</taxon>
        <taxon>Cytophagia</taxon>
        <taxon>Cytophagales</taxon>
        <taxon>Hymenobacteraceae</taxon>
        <taxon>Hymenobacter</taxon>
    </lineage>
</organism>
<feature type="transmembrane region" description="Helical" evidence="1">
    <location>
        <begin position="278"/>
        <end position="301"/>
    </location>
</feature>
<accession>A0A4Z0QAH2</accession>
<feature type="transmembrane region" description="Helical" evidence="1">
    <location>
        <begin position="83"/>
        <end position="104"/>
    </location>
</feature>
<comment type="caution">
    <text evidence="2">The sequence shown here is derived from an EMBL/GenBank/DDBJ whole genome shotgun (WGS) entry which is preliminary data.</text>
</comment>
<protein>
    <recommendedName>
        <fullName evidence="4">Glycosyltransferase RgtA/B/C/D-like domain-containing protein</fullName>
    </recommendedName>
</protein>